<dbReference type="AlphaFoldDB" id="A0A6J6PX84"/>
<dbReference type="Pfam" id="PF11377">
    <property type="entry name" value="DUF3180"/>
    <property type="match status" value="1"/>
</dbReference>
<gene>
    <name evidence="2" type="ORF">UFOPK2423_01301</name>
</gene>
<feature type="transmembrane region" description="Helical" evidence="1">
    <location>
        <begin position="38"/>
        <end position="55"/>
    </location>
</feature>
<sequence>MKVSKPSTLALLLLLGVSAGWAFLQVLRSNDSAAPELSWQGAPFILLFALLMLMVKRRINVLPVTFVGRLVLLAKSGSHGGGLLSGLYLGFALFQLPNLSGAFAQHQLWVSLVDAVSALILAIVGIALERQLKSQNPQGE</sequence>
<name>A0A6J6PX84_9ZZZZ</name>
<dbReference type="EMBL" id="CAEZXN010000035">
    <property type="protein sequence ID" value="CAB4703349.1"/>
    <property type="molecule type" value="Genomic_DNA"/>
</dbReference>
<keyword evidence="1" id="KW-1133">Transmembrane helix</keyword>
<protein>
    <submittedName>
        <fullName evidence="2">Unannotated protein</fullName>
    </submittedName>
</protein>
<organism evidence="2">
    <name type="scientific">freshwater metagenome</name>
    <dbReference type="NCBI Taxonomy" id="449393"/>
    <lineage>
        <taxon>unclassified sequences</taxon>
        <taxon>metagenomes</taxon>
        <taxon>ecological metagenomes</taxon>
    </lineage>
</organism>
<keyword evidence="1" id="KW-0812">Transmembrane</keyword>
<accession>A0A6J6PX84</accession>
<reference evidence="2" key="1">
    <citation type="submission" date="2020-05" db="EMBL/GenBank/DDBJ databases">
        <authorList>
            <person name="Chiriac C."/>
            <person name="Salcher M."/>
            <person name="Ghai R."/>
            <person name="Kavagutti S V."/>
        </authorList>
    </citation>
    <scope>NUCLEOTIDE SEQUENCE</scope>
</reference>
<evidence type="ECO:0000256" key="1">
    <source>
        <dbReference type="SAM" id="Phobius"/>
    </source>
</evidence>
<evidence type="ECO:0000313" key="2">
    <source>
        <dbReference type="EMBL" id="CAB4703349.1"/>
    </source>
</evidence>
<feature type="transmembrane region" description="Helical" evidence="1">
    <location>
        <begin position="76"/>
        <end position="96"/>
    </location>
</feature>
<proteinExistence type="predicted"/>
<keyword evidence="1" id="KW-0472">Membrane</keyword>
<feature type="transmembrane region" description="Helical" evidence="1">
    <location>
        <begin position="108"/>
        <end position="128"/>
    </location>
</feature>
<dbReference type="InterPro" id="IPR021517">
    <property type="entry name" value="DUF3180"/>
</dbReference>